<feature type="disulfide bond" evidence="6">
    <location>
        <begin position="786"/>
        <end position="813"/>
    </location>
</feature>
<dbReference type="SMART" id="SM00032">
    <property type="entry name" value="CCP"/>
    <property type="match status" value="11"/>
</dbReference>
<evidence type="ECO:0000256" key="6">
    <source>
        <dbReference type="PROSITE-ProRule" id="PRU00302"/>
    </source>
</evidence>
<protein>
    <recommendedName>
        <fullName evidence="13">Sushi, von Willebrand factor type A, EGF and pentraxin domain-containing protein 1</fullName>
    </recommendedName>
</protein>
<evidence type="ECO:0000256" key="2">
    <source>
        <dbReference type="ARBA" id="ARBA00022729"/>
    </source>
</evidence>
<feature type="domain" description="Sushi" evidence="10">
    <location>
        <begin position="816"/>
        <end position="875"/>
    </location>
</feature>
<dbReference type="Pfam" id="PF00059">
    <property type="entry name" value="Lectin_C"/>
    <property type="match status" value="1"/>
</dbReference>
<dbReference type="PANTHER" id="PTHR45656">
    <property type="entry name" value="PROTEIN CBR-CLEC-78"/>
    <property type="match status" value="1"/>
</dbReference>
<dbReference type="FunCoup" id="A0A5N4AIA2">
    <property type="interactions" value="2"/>
</dbReference>
<dbReference type="SUPFAM" id="SSF57535">
    <property type="entry name" value="Complement control module/SCR domain"/>
    <property type="match status" value="11"/>
</dbReference>
<keyword evidence="3" id="KW-0677">Repeat</keyword>
<feature type="disulfide bond" evidence="6">
    <location>
        <begin position="588"/>
        <end position="615"/>
    </location>
</feature>
<feature type="region of interest" description="Disordered" evidence="7">
    <location>
        <begin position="99"/>
        <end position="128"/>
    </location>
</feature>
<dbReference type="CDD" id="cd00037">
    <property type="entry name" value="CLECT"/>
    <property type="match status" value="1"/>
</dbReference>
<feature type="domain" description="Sushi" evidence="10">
    <location>
        <begin position="500"/>
        <end position="557"/>
    </location>
</feature>
<evidence type="ECO:0000256" key="8">
    <source>
        <dbReference type="SAM" id="Phobius"/>
    </source>
</evidence>
<feature type="domain" description="Sushi" evidence="10">
    <location>
        <begin position="934"/>
        <end position="992"/>
    </location>
</feature>
<keyword evidence="8" id="KW-0472">Membrane</keyword>
<keyword evidence="8" id="KW-0812">Transmembrane</keyword>
<dbReference type="Pfam" id="PF00084">
    <property type="entry name" value="Sushi"/>
    <property type="match status" value="11"/>
</dbReference>
<evidence type="ECO:0000313" key="12">
    <source>
        <dbReference type="Proteomes" id="UP000327044"/>
    </source>
</evidence>
<feature type="disulfide bond" evidence="6">
    <location>
        <begin position="706"/>
        <end position="733"/>
    </location>
</feature>
<feature type="domain" description="Sushi" evidence="10">
    <location>
        <begin position="382"/>
        <end position="439"/>
    </location>
</feature>
<dbReference type="AlphaFoldDB" id="A0A5N4AIA2"/>
<organism evidence="11 12">
    <name type="scientific">Photinus pyralis</name>
    <name type="common">Common eastern firefly</name>
    <name type="synonym">Lampyris pyralis</name>
    <dbReference type="NCBI Taxonomy" id="7054"/>
    <lineage>
        <taxon>Eukaryota</taxon>
        <taxon>Metazoa</taxon>
        <taxon>Ecdysozoa</taxon>
        <taxon>Arthropoda</taxon>
        <taxon>Hexapoda</taxon>
        <taxon>Insecta</taxon>
        <taxon>Pterygota</taxon>
        <taxon>Neoptera</taxon>
        <taxon>Endopterygota</taxon>
        <taxon>Coleoptera</taxon>
        <taxon>Polyphaga</taxon>
        <taxon>Elateriformia</taxon>
        <taxon>Elateroidea</taxon>
        <taxon>Lampyridae</taxon>
        <taxon>Lampyrinae</taxon>
        <taxon>Photinus</taxon>
    </lineage>
</organism>
<feature type="disulfide bond" evidence="6">
    <location>
        <begin position="528"/>
        <end position="555"/>
    </location>
</feature>
<dbReference type="InterPro" id="IPR006585">
    <property type="entry name" value="FTP1"/>
</dbReference>
<dbReference type="Gene3D" id="2.60.120.260">
    <property type="entry name" value="Galactose-binding domain-like"/>
    <property type="match status" value="1"/>
</dbReference>
<feature type="region of interest" description="Disordered" evidence="7">
    <location>
        <begin position="1088"/>
        <end position="1109"/>
    </location>
</feature>
<dbReference type="InterPro" id="IPR001304">
    <property type="entry name" value="C-type_lectin-like"/>
</dbReference>
<feature type="domain" description="Sushi" evidence="10">
    <location>
        <begin position="676"/>
        <end position="735"/>
    </location>
</feature>
<dbReference type="GO" id="GO:0046872">
    <property type="term" value="F:metal ion binding"/>
    <property type="evidence" value="ECO:0007669"/>
    <property type="project" value="UniProtKB-KW"/>
</dbReference>
<feature type="domain" description="C-type lectin" evidence="9">
    <location>
        <begin position="253"/>
        <end position="369"/>
    </location>
</feature>
<dbReference type="SMART" id="SM00607">
    <property type="entry name" value="FTP"/>
    <property type="match status" value="1"/>
</dbReference>
<feature type="transmembrane region" description="Helical" evidence="8">
    <location>
        <begin position="1007"/>
        <end position="1026"/>
    </location>
</feature>
<feature type="disulfide bond" evidence="6">
    <location>
        <begin position="62"/>
        <end position="89"/>
    </location>
</feature>
<dbReference type="InterPro" id="IPR016186">
    <property type="entry name" value="C-type_lectin-like/link_sf"/>
</dbReference>
<keyword evidence="6" id="KW-0768">Sushi</keyword>
<feature type="domain" description="Sushi" evidence="10">
    <location>
        <begin position="32"/>
        <end position="91"/>
    </location>
</feature>
<dbReference type="SUPFAM" id="SSF56436">
    <property type="entry name" value="C-type lectin-like"/>
    <property type="match status" value="1"/>
</dbReference>
<accession>A0A5N4AIA2</accession>
<feature type="disulfide bond" evidence="6">
    <location>
        <begin position="410"/>
        <end position="437"/>
    </location>
</feature>
<feature type="disulfide bond" evidence="6">
    <location>
        <begin position="963"/>
        <end position="990"/>
    </location>
</feature>
<dbReference type="InterPro" id="IPR000436">
    <property type="entry name" value="Sushi_SCR_CCP_dom"/>
</dbReference>
<keyword evidence="12" id="KW-1185">Reference proteome</keyword>
<comment type="caution">
    <text evidence="6">Lacks conserved residue(s) required for the propagation of feature annotation.</text>
</comment>
<dbReference type="InterPro" id="IPR018378">
    <property type="entry name" value="C-type_lectin_CS"/>
</dbReference>
<dbReference type="OrthoDB" id="406096at2759"/>
<dbReference type="Gene3D" id="3.10.100.10">
    <property type="entry name" value="Mannose-Binding Protein A, subunit A"/>
    <property type="match status" value="1"/>
</dbReference>
<feature type="compositionally biased region" description="Basic and acidic residues" evidence="7">
    <location>
        <begin position="115"/>
        <end position="128"/>
    </location>
</feature>
<reference evidence="11 12" key="1">
    <citation type="journal article" date="2018" name="Elife">
        <title>Firefly genomes illuminate parallel origins of bioluminescence in beetles.</title>
        <authorList>
            <person name="Fallon T.R."/>
            <person name="Lower S.E."/>
            <person name="Chang C.H."/>
            <person name="Bessho-Uehara M."/>
            <person name="Martin G.J."/>
            <person name="Bewick A.J."/>
            <person name="Behringer M."/>
            <person name="Debat H.J."/>
            <person name="Wong I."/>
            <person name="Day J.C."/>
            <person name="Suvorov A."/>
            <person name="Silva C.J."/>
            <person name="Stanger-Hall K.F."/>
            <person name="Hall D.W."/>
            <person name="Schmitz R.J."/>
            <person name="Nelson D.R."/>
            <person name="Lewis S.M."/>
            <person name="Shigenobu S."/>
            <person name="Bybee S.M."/>
            <person name="Larracuente A.M."/>
            <person name="Oba Y."/>
            <person name="Weng J.K."/>
        </authorList>
    </citation>
    <scope>NUCLEOTIDE SEQUENCE [LARGE SCALE GENOMIC DNA]</scope>
    <source>
        <strain evidence="11">1611_PpyrPB1</strain>
        <tissue evidence="11">Whole body</tissue>
    </source>
</reference>
<keyword evidence="8" id="KW-1133">Transmembrane helix</keyword>
<feature type="disulfide bond" evidence="6">
    <location>
        <begin position="846"/>
        <end position="873"/>
    </location>
</feature>
<gene>
    <name evidence="11" type="ORF">PPYR_11084</name>
</gene>
<dbReference type="Gene3D" id="2.10.70.10">
    <property type="entry name" value="Complement Module, domain 1"/>
    <property type="match status" value="11"/>
</dbReference>
<dbReference type="PROSITE" id="PS00615">
    <property type="entry name" value="C_TYPE_LECTIN_1"/>
    <property type="match status" value="1"/>
</dbReference>
<feature type="disulfide bond" evidence="6">
    <location>
        <begin position="470"/>
        <end position="497"/>
    </location>
</feature>
<dbReference type="Pfam" id="PF22633">
    <property type="entry name" value="F5_F8_type_C_2"/>
    <property type="match status" value="1"/>
</dbReference>
<feature type="domain" description="Sushi" evidence="10">
    <location>
        <begin position="558"/>
        <end position="617"/>
    </location>
</feature>
<evidence type="ECO:0000259" key="9">
    <source>
        <dbReference type="PROSITE" id="PS50041"/>
    </source>
</evidence>
<evidence type="ECO:0000259" key="10">
    <source>
        <dbReference type="PROSITE" id="PS50923"/>
    </source>
</evidence>
<keyword evidence="4" id="KW-0106">Calcium</keyword>
<evidence type="ECO:0008006" key="13">
    <source>
        <dbReference type="Google" id="ProtNLM"/>
    </source>
</evidence>
<keyword evidence="5 6" id="KW-1015">Disulfide bond</keyword>
<dbReference type="PANTHER" id="PTHR45656:SF4">
    <property type="entry name" value="PROTEIN CBR-CLEC-78"/>
    <property type="match status" value="1"/>
</dbReference>
<evidence type="ECO:0000256" key="1">
    <source>
        <dbReference type="ARBA" id="ARBA00022723"/>
    </source>
</evidence>
<evidence type="ECO:0000256" key="4">
    <source>
        <dbReference type="ARBA" id="ARBA00022837"/>
    </source>
</evidence>
<evidence type="ECO:0000256" key="7">
    <source>
        <dbReference type="SAM" id="MobiDB-lite"/>
    </source>
</evidence>
<feature type="domain" description="Sushi" evidence="10">
    <location>
        <begin position="736"/>
        <end position="815"/>
    </location>
</feature>
<evidence type="ECO:0000313" key="11">
    <source>
        <dbReference type="EMBL" id="KAB0797023.1"/>
    </source>
</evidence>
<name>A0A5N4AIA2_PHOPY</name>
<sequence>MWWERIFQKEYCHLGALYLLIGFIKVISAQEIQCAHPAVPINAKLSLSSDTLLPGTIATYICDEGYETFGNTLASCSPSGQWIGELPFCGTNVAFRKPANQSSSVRGGGAINANDGEKSTEHDGKRCTETQKEVSPWWSVDLLRPYAIKVVRVTTRGCCGHQPLQDIEIRVGNSSTDLQRNPLCAWFPGTVDEGVTKTFTCARSLTGQYVFLQLVGVEGSLSLCEVEVFTTEEFSVDRCAPRLAPEDAQLAAFARTCYEFGVGRGGSFAEARAYCKSHNGDLVHSLGPGDTLFIHAELERRKAKLKTQLVWIGVQKEPGFTSRVWKWVNGETVTRPAWGKDQPNNYNGEQNCVVLDGGRGWLWNDVGCNLDYLHWICQHNPSSCGSPDKKLNTTIKGSNYDVGFKIEYECPTGHVLIGDATRNCGKEGFWSGTAPSCKYVECGGLPDLEHGTVSMVDNRTTYGAKAIYSCHENYTLLGRETRYCKENETWSESTPKCLFDYCPDPAYISGGIVKISGHRAGDTAVYTCQPGYIIFGQSVLSCALGGEWMGKAPTCKYVNCGTPPAIDNGKYELVNGTTSVDSIIEYFCNGDYWLDGQRKQFCTREGKWSADAPSCELITCDEPEVPAGSYVVGYDFNIHSSIEYHCEVGHVLHGDAVRECSGSGEWSGSMPTCEYIDCGKVPTLLYGNVEYTNSTTYVGSELQYSCARSYRLTGVPKRYCLPNKQWSDSSPKCEEIRCPEPILAEHSILSVTGNDRAYGRTLIRTAESTNNGATSFKIGAIVKYRCERGYKVIGEPLSTCEDTGQWSGDVPRCVYVDCGNPPKLENGKVSLASNATYHGALALYSCDPNFELDGVSRRLCQDNGTWSSDSPNCVEIQCKDPDAFHGVHVQVSTHSVGGIAHYSCPRGHTMEGNSTRVCLKKGSWTGQAPTCLPIDCTHPGTIENGRIIVMNGTTYNSAIEYHCIPQYERIGPYLRKCLETGDWSGEVPRCEVASAEPEDSSSLGTSIGIGAGVVLFLLILLGIIYLKLRRETPVKNTENVEGAERKEDRNAAVMSYATLSDRNGYSHPPLTPNLYENVHDENMYDAPYEETGRDSGTYEPEPIGRTNGNTVTINGVHVR</sequence>
<feature type="disulfide bond" evidence="6">
    <location>
        <begin position="904"/>
        <end position="931"/>
    </location>
</feature>
<dbReference type="SUPFAM" id="SSF49785">
    <property type="entry name" value="Galactose-binding domain-like"/>
    <property type="match status" value="1"/>
</dbReference>
<evidence type="ECO:0000256" key="5">
    <source>
        <dbReference type="ARBA" id="ARBA00023157"/>
    </source>
</evidence>
<dbReference type="FunFam" id="2.60.120.260:FF:000105">
    <property type="entry name" value="Sushi, von Willebrand factor type A, EGF and pentraxin domain-containing protein 1"/>
    <property type="match status" value="1"/>
</dbReference>
<feature type="domain" description="Sushi" evidence="10">
    <location>
        <begin position="618"/>
        <end position="675"/>
    </location>
</feature>
<dbReference type="InParanoid" id="A0A5N4AIA2"/>
<feature type="domain" description="Sushi" evidence="10">
    <location>
        <begin position="440"/>
        <end position="499"/>
    </location>
</feature>
<evidence type="ECO:0000256" key="3">
    <source>
        <dbReference type="ARBA" id="ARBA00022737"/>
    </source>
</evidence>
<dbReference type="InterPro" id="IPR035976">
    <property type="entry name" value="Sushi/SCR/CCP_sf"/>
</dbReference>
<dbReference type="PROSITE" id="PS50041">
    <property type="entry name" value="C_TYPE_LECTIN_2"/>
    <property type="match status" value="1"/>
</dbReference>
<keyword evidence="1" id="KW-0479">Metal-binding</keyword>
<dbReference type="EMBL" id="VVIM01000007">
    <property type="protein sequence ID" value="KAB0797023.1"/>
    <property type="molecule type" value="Genomic_DNA"/>
</dbReference>
<proteinExistence type="predicted"/>
<dbReference type="InterPro" id="IPR051277">
    <property type="entry name" value="SEZ6_CSMD_C4BPB_Regulators"/>
</dbReference>
<dbReference type="InterPro" id="IPR008979">
    <property type="entry name" value="Galactose-bd-like_sf"/>
</dbReference>
<dbReference type="CDD" id="cd00033">
    <property type="entry name" value="CCP"/>
    <property type="match status" value="11"/>
</dbReference>
<dbReference type="Proteomes" id="UP000327044">
    <property type="component" value="Unassembled WGS sequence"/>
</dbReference>
<comment type="caution">
    <text evidence="11">The sequence shown here is derived from an EMBL/GenBank/DDBJ whole genome shotgun (WGS) entry which is preliminary data.</text>
</comment>
<feature type="domain" description="Sushi" evidence="10">
    <location>
        <begin position="876"/>
        <end position="933"/>
    </location>
</feature>
<dbReference type="SMART" id="SM00034">
    <property type="entry name" value="CLECT"/>
    <property type="match status" value="1"/>
</dbReference>
<dbReference type="InterPro" id="IPR016187">
    <property type="entry name" value="CTDL_fold"/>
</dbReference>
<keyword evidence="2" id="KW-0732">Signal</keyword>
<dbReference type="PROSITE" id="PS50923">
    <property type="entry name" value="SUSHI"/>
    <property type="match status" value="11"/>
</dbReference>
<feature type="disulfide bond" evidence="6">
    <location>
        <begin position="646"/>
        <end position="673"/>
    </location>
</feature>